<dbReference type="InterPro" id="IPR000073">
    <property type="entry name" value="AB_hydrolase_1"/>
</dbReference>
<evidence type="ECO:0000313" key="3">
    <source>
        <dbReference type="EMBL" id="TDS80033.1"/>
    </source>
</evidence>
<dbReference type="PANTHER" id="PTHR43798">
    <property type="entry name" value="MONOACYLGLYCEROL LIPASE"/>
    <property type="match status" value="1"/>
</dbReference>
<dbReference type="PANTHER" id="PTHR43798:SF31">
    <property type="entry name" value="AB HYDROLASE SUPERFAMILY PROTEIN YCLE"/>
    <property type="match status" value="1"/>
</dbReference>
<dbReference type="EMBL" id="SOAM01000001">
    <property type="protein sequence ID" value="TDS80033.1"/>
    <property type="molecule type" value="Genomic_DNA"/>
</dbReference>
<dbReference type="Proteomes" id="UP000295344">
    <property type="component" value="Unassembled WGS sequence"/>
</dbReference>
<dbReference type="GO" id="GO:0016020">
    <property type="term" value="C:membrane"/>
    <property type="evidence" value="ECO:0007669"/>
    <property type="project" value="TreeGrafter"/>
</dbReference>
<comment type="caution">
    <text evidence="3">The sequence shown here is derived from an EMBL/GenBank/DDBJ whole genome shotgun (WGS) entry which is preliminary data.</text>
</comment>
<evidence type="ECO:0000313" key="4">
    <source>
        <dbReference type="Proteomes" id="UP000295344"/>
    </source>
</evidence>
<dbReference type="OrthoDB" id="3519228at2"/>
<dbReference type="GO" id="GO:0016787">
    <property type="term" value="F:hydrolase activity"/>
    <property type="evidence" value="ECO:0007669"/>
    <property type="project" value="UniProtKB-KW"/>
</dbReference>
<proteinExistence type="predicted"/>
<feature type="domain" description="AB hydrolase-1" evidence="2">
    <location>
        <begin position="27"/>
        <end position="284"/>
    </location>
</feature>
<organism evidence="3 4">
    <name type="scientific">Amnibacterium kyonggiense</name>
    <dbReference type="NCBI Taxonomy" id="595671"/>
    <lineage>
        <taxon>Bacteria</taxon>
        <taxon>Bacillati</taxon>
        <taxon>Actinomycetota</taxon>
        <taxon>Actinomycetes</taxon>
        <taxon>Micrococcales</taxon>
        <taxon>Microbacteriaceae</taxon>
        <taxon>Amnibacterium</taxon>
    </lineage>
</organism>
<dbReference type="RefSeq" id="WP_133764674.1">
    <property type="nucleotide sequence ID" value="NZ_BAAARP010000001.1"/>
</dbReference>
<evidence type="ECO:0000256" key="1">
    <source>
        <dbReference type="ARBA" id="ARBA00022801"/>
    </source>
</evidence>
<dbReference type="Pfam" id="PF00561">
    <property type="entry name" value="Abhydrolase_1"/>
    <property type="match status" value="1"/>
</dbReference>
<accession>A0A4R7FQK5</accession>
<dbReference type="InterPro" id="IPR050266">
    <property type="entry name" value="AB_hydrolase_sf"/>
</dbReference>
<evidence type="ECO:0000259" key="2">
    <source>
        <dbReference type="Pfam" id="PF00561"/>
    </source>
</evidence>
<protein>
    <submittedName>
        <fullName evidence="3">Pimeloyl-ACP methyl ester carboxylesterase</fullName>
    </submittedName>
</protein>
<sequence>MADRLVNLRDGRRLGLTAFGDPATERVVVFCHPAPGAGGFDPDPAVTSSWGVHLVSVDRPGYGSSTALPDDLRPSIGRWADDLGEYVEFVIEQARESGRTPLHRIGVVGWSAGGRVALALAARFPGLVDRVAVVATPAPDAEVRWIPPELARLSAELLQQPVPVAKQRLREMLRAQVPDGVPGVELLADGAADLALLDRAGLRGRLERMLQHAYDQGTVGLADDLLSYLPEEWGFDLDAVRAPTLLVYGAKDPIVPSAHGRWYRKHLPNAQPKLKVVARAGHLVVAPAWERILQHVDPQHGSRSDV</sequence>
<name>A0A4R7FQK5_9MICO</name>
<dbReference type="AlphaFoldDB" id="A0A4R7FQK5"/>
<keyword evidence="4" id="KW-1185">Reference proteome</keyword>
<dbReference type="InterPro" id="IPR029058">
    <property type="entry name" value="AB_hydrolase_fold"/>
</dbReference>
<gene>
    <name evidence="3" type="ORF">CLV52_0584</name>
</gene>
<dbReference type="Gene3D" id="3.40.50.1820">
    <property type="entry name" value="alpha/beta hydrolase"/>
    <property type="match status" value="1"/>
</dbReference>
<dbReference type="SUPFAM" id="SSF53474">
    <property type="entry name" value="alpha/beta-Hydrolases"/>
    <property type="match status" value="1"/>
</dbReference>
<reference evidence="3 4" key="1">
    <citation type="submission" date="2019-03" db="EMBL/GenBank/DDBJ databases">
        <title>Genomic Encyclopedia of Archaeal and Bacterial Type Strains, Phase II (KMG-II): from individual species to whole genera.</title>
        <authorList>
            <person name="Goeker M."/>
        </authorList>
    </citation>
    <scope>NUCLEOTIDE SEQUENCE [LARGE SCALE GENOMIC DNA]</scope>
    <source>
        <strain evidence="3 4">DSM 24782</strain>
    </source>
</reference>
<keyword evidence="1" id="KW-0378">Hydrolase</keyword>